<protein>
    <submittedName>
        <fullName evidence="1">Uncharacterized protein</fullName>
    </submittedName>
</protein>
<keyword evidence="2" id="KW-1185">Reference proteome</keyword>
<dbReference type="Proteomes" id="UP000054928">
    <property type="component" value="Unassembled WGS sequence"/>
</dbReference>
<reference evidence="2" key="1">
    <citation type="submission" date="2014-09" db="EMBL/GenBank/DDBJ databases">
        <authorList>
            <person name="Sharma Rahul"/>
            <person name="Thines Marco"/>
        </authorList>
    </citation>
    <scope>NUCLEOTIDE SEQUENCE [LARGE SCALE GENOMIC DNA]</scope>
</reference>
<dbReference type="RefSeq" id="XP_024583946.1">
    <property type="nucleotide sequence ID" value="XM_024718560.1"/>
</dbReference>
<name>A0A0P1AYN1_PLAHL</name>
<sequence>MQLPKHANEYLVHWADSSEPSWLSRCILPKMDIKIYRFLIANLQITLNARSTI</sequence>
<dbReference type="GeneID" id="36399500"/>
<evidence type="ECO:0000313" key="2">
    <source>
        <dbReference type="Proteomes" id="UP000054928"/>
    </source>
</evidence>
<dbReference type="AlphaFoldDB" id="A0A0P1AYN1"/>
<organism evidence="1 2">
    <name type="scientific">Plasmopara halstedii</name>
    <name type="common">Downy mildew of sunflower</name>
    <dbReference type="NCBI Taxonomy" id="4781"/>
    <lineage>
        <taxon>Eukaryota</taxon>
        <taxon>Sar</taxon>
        <taxon>Stramenopiles</taxon>
        <taxon>Oomycota</taxon>
        <taxon>Peronosporomycetes</taxon>
        <taxon>Peronosporales</taxon>
        <taxon>Peronosporaceae</taxon>
        <taxon>Plasmopara</taxon>
    </lineage>
</organism>
<dbReference type="EMBL" id="CCYD01002610">
    <property type="protein sequence ID" value="CEG47577.1"/>
    <property type="molecule type" value="Genomic_DNA"/>
</dbReference>
<accession>A0A0P1AYN1</accession>
<proteinExistence type="predicted"/>
<evidence type="ECO:0000313" key="1">
    <source>
        <dbReference type="EMBL" id="CEG47577.1"/>
    </source>
</evidence>